<gene>
    <name evidence="4" type="ORF">CA13_10210</name>
</gene>
<accession>A0A5C5YYH0</accession>
<dbReference type="Pfam" id="PF14520">
    <property type="entry name" value="HHH_5"/>
    <property type="match status" value="1"/>
</dbReference>
<feature type="domain" description="Helix-hairpin-helix DNA-binding motif class 1" evidence="3">
    <location>
        <begin position="112"/>
        <end position="131"/>
    </location>
</feature>
<keyword evidence="1" id="KW-0237">DNA synthesis</keyword>
<dbReference type="InterPro" id="IPR003583">
    <property type="entry name" value="Hlx-hairpin-Hlx_DNA-bd_motif"/>
</dbReference>
<dbReference type="GO" id="GO:0003677">
    <property type="term" value="F:DNA binding"/>
    <property type="evidence" value="ECO:0007669"/>
    <property type="project" value="InterPro"/>
</dbReference>
<dbReference type="PANTHER" id="PTHR11276:SF28">
    <property type="entry name" value="DNA POLYMERASE LAMBDA"/>
    <property type="match status" value="1"/>
</dbReference>
<dbReference type="SMART" id="SM00278">
    <property type="entry name" value="HhH1"/>
    <property type="match status" value="3"/>
</dbReference>
<keyword evidence="5" id="KW-1185">Reference proteome</keyword>
<name>A0A5C5YYH0_9BACT</name>
<dbReference type="GO" id="GO:0006281">
    <property type="term" value="P:DNA repair"/>
    <property type="evidence" value="ECO:0007669"/>
    <property type="project" value="InterPro"/>
</dbReference>
<reference evidence="4 5" key="1">
    <citation type="submission" date="2019-02" db="EMBL/GenBank/DDBJ databases">
        <title>Deep-cultivation of Planctomycetes and their phenomic and genomic characterization uncovers novel biology.</title>
        <authorList>
            <person name="Wiegand S."/>
            <person name="Jogler M."/>
            <person name="Boedeker C."/>
            <person name="Pinto D."/>
            <person name="Vollmers J."/>
            <person name="Rivas-Marin E."/>
            <person name="Kohn T."/>
            <person name="Peeters S.H."/>
            <person name="Heuer A."/>
            <person name="Rast P."/>
            <person name="Oberbeckmann S."/>
            <person name="Bunk B."/>
            <person name="Jeske O."/>
            <person name="Meyerdierks A."/>
            <person name="Storesund J.E."/>
            <person name="Kallscheuer N."/>
            <person name="Luecker S."/>
            <person name="Lage O.M."/>
            <person name="Pohl T."/>
            <person name="Merkel B.J."/>
            <person name="Hornburger P."/>
            <person name="Mueller R.-W."/>
            <person name="Bruemmer F."/>
            <person name="Labrenz M."/>
            <person name="Spormann A.M."/>
            <person name="Op Den Camp H."/>
            <person name="Overmann J."/>
            <person name="Amann R."/>
            <person name="Jetten M.S.M."/>
            <person name="Mascher T."/>
            <person name="Medema M.H."/>
            <person name="Devos D.P."/>
            <person name="Kaster A.-K."/>
            <person name="Ovreas L."/>
            <person name="Rohde M."/>
            <person name="Galperin M.Y."/>
            <person name="Jogler C."/>
        </authorList>
    </citation>
    <scope>NUCLEOTIDE SEQUENCE [LARGE SCALE GENOMIC DNA]</scope>
    <source>
        <strain evidence="4 5">CA13</strain>
    </source>
</reference>
<organism evidence="4 5">
    <name type="scientific">Novipirellula herctigrandis</name>
    <dbReference type="NCBI Taxonomy" id="2527986"/>
    <lineage>
        <taxon>Bacteria</taxon>
        <taxon>Pseudomonadati</taxon>
        <taxon>Planctomycetota</taxon>
        <taxon>Planctomycetia</taxon>
        <taxon>Pirellulales</taxon>
        <taxon>Pirellulaceae</taxon>
        <taxon>Novipirellula</taxon>
    </lineage>
</organism>
<proteinExistence type="predicted"/>
<dbReference type="SUPFAM" id="SSF47781">
    <property type="entry name" value="RuvA domain 2-like"/>
    <property type="match status" value="1"/>
</dbReference>
<dbReference type="OrthoDB" id="9808747at2"/>
<evidence type="ECO:0000313" key="4">
    <source>
        <dbReference type="EMBL" id="TWT79617.1"/>
    </source>
</evidence>
<dbReference type="InterPro" id="IPR010996">
    <property type="entry name" value="HHH_MUS81"/>
</dbReference>
<dbReference type="AlphaFoldDB" id="A0A5C5YYH0"/>
<dbReference type="EMBL" id="SJPJ01000001">
    <property type="protein sequence ID" value="TWT79617.1"/>
    <property type="molecule type" value="Genomic_DNA"/>
</dbReference>
<sequence length="300" mass="34080">MTVILSNDPIHAADELEALQENHAMADRLDEIGLILSNQQASEFRIRAYRSAAETVRKLTSPLQLIYEHEGIDGLIELPTIGKSIANLIVQALRTGRMPLLDRLRGEGSTEQYFTMLPGVGPELSQRIHEQLHVETLPELFAAVCQGKLDQVPGIGRKRARAIRDSLTQRMQKQSHRGASLFPETNRSVPVGEILEVDEQYRRLASKDKLPKIAPRKFNPGNVAWLPILHRERNGHHYSALYSNTARAHDLKTTKDWVVIYRDDAHSHGRWTVITSRFGKLSGRRIVRGREDECLEYYQA</sequence>
<comment type="caution">
    <text evidence="4">The sequence shown here is derived from an EMBL/GenBank/DDBJ whole genome shotgun (WGS) entry which is preliminary data.</text>
</comment>
<evidence type="ECO:0000256" key="2">
    <source>
        <dbReference type="ARBA" id="ARBA00022705"/>
    </source>
</evidence>
<dbReference type="InterPro" id="IPR027421">
    <property type="entry name" value="DNA_pol_lamdba_lyase_dom_sf"/>
</dbReference>
<dbReference type="Proteomes" id="UP000315010">
    <property type="component" value="Unassembled WGS sequence"/>
</dbReference>
<dbReference type="SUPFAM" id="SSF47802">
    <property type="entry name" value="DNA polymerase beta, N-terminal domain-like"/>
    <property type="match status" value="1"/>
</dbReference>
<feature type="domain" description="Helix-hairpin-helix DNA-binding motif class 1" evidence="3">
    <location>
        <begin position="147"/>
        <end position="166"/>
    </location>
</feature>
<dbReference type="Gene3D" id="1.10.150.110">
    <property type="entry name" value="DNA polymerase beta, N-terminal domain-like"/>
    <property type="match status" value="1"/>
</dbReference>
<protein>
    <recommendedName>
        <fullName evidence="3">Helix-hairpin-helix DNA-binding motif class 1 domain-containing protein</fullName>
    </recommendedName>
</protein>
<evidence type="ECO:0000259" key="3">
    <source>
        <dbReference type="SMART" id="SM00278"/>
    </source>
</evidence>
<dbReference type="PANTHER" id="PTHR11276">
    <property type="entry name" value="DNA POLYMERASE TYPE-X FAMILY MEMBER"/>
    <property type="match status" value="1"/>
</dbReference>
<dbReference type="InterPro" id="IPR010994">
    <property type="entry name" value="RuvA_2-like"/>
</dbReference>
<dbReference type="Pfam" id="PF14716">
    <property type="entry name" value="HHH_8"/>
    <property type="match status" value="1"/>
</dbReference>
<feature type="domain" description="Helix-hairpin-helix DNA-binding motif class 1" evidence="3">
    <location>
        <begin position="73"/>
        <end position="92"/>
    </location>
</feature>
<keyword evidence="2" id="KW-0235">DNA replication</keyword>
<dbReference type="GO" id="GO:0003887">
    <property type="term" value="F:DNA-directed DNA polymerase activity"/>
    <property type="evidence" value="ECO:0007669"/>
    <property type="project" value="InterPro"/>
</dbReference>
<dbReference type="Gene3D" id="1.10.150.20">
    <property type="entry name" value="5' to 3' exonuclease, C-terminal subdomain"/>
    <property type="match status" value="1"/>
</dbReference>
<evidence type="ECO:0000313" key="5">
    <source>
        <dbReference type="Proteomes" id="UP000315010"/>
    </source>
</evidence>
<evidence type="ECO:0000256" key="1">
    <source>
        <dbReference type="ARBA" id="ARBA00022634"/>
    </source>
</evidence>
<dbReference type="RefSeq" id="WP_146394792.1">
    <property type="nucleotide sequence ID" value="NZ_SJPJ01000001.1"/>
</dbReference>
<dbReference type="InterPro" id="IPR022312">
    <property type="entry name" value="DNA_pol_X"/>
</dbReference>